<comment type="caution">
    <text evidence="3">The sequence shown here is derived from an EMBL/GenBank/DDBJ whole genome shotgun (WGS) entry which is preliminary data.</text>
</comment>
<evidence type="ECO:0000313" key="4">
    <source>
        <dbReference type="Proteomes" id="UP000323454"/>
    </source>
</evidence>
<name>A0A5B2XS74_9PSEU</name>
<dbReference type="InterPro" id="IPR023631">
    <property type="entry name" value="Amidase_dom"/>
</dbReference>
<dbReference type="Gene3D" id="3.90.1300.10">
    <property type="entry name" value="Amidase signature (AS) domain"/>
    <property type="match status" value="1"/>
</dbReference>
<dbReference type="Pfam" id="PF01425">
    <property type="entry name" value="Amidase"/>
    <property type="match status" value="1"/>
</dbReference>
<proteinExistence type="inferred from homology"/>
<reference evidence="3 4" key="1">
    <citation type="submission" date="2019-09" db="EMBL/GenBank/DDBJ databases">
        <title>Goodfellowia gen. nov., a new genus of the Pseudonocardineae related to Actinoalloteichus, containing Goodfellowia coeruleoviolacea gen. nov., comb. nov. gen. nov., comb. nov.</title>
        <authorList>
            <person name="Labeda D."/>
        </authorList>
    </citation>
    <scope>NUCLEOTIDE SEQUENCE [LARGE SCALE GENOMIC DNA]</scope>
    <source>
        <strain evidence="3 4">AN110305</strain>
    </source>
</reference>
<dbReference type="GO" id="GO:0004040">
    <property type="term" value="F:amidase activity"/>
    <property type="evidence" value="ECO:0007669"/>
    <property type="project" value="UniProtKB-EC"/>
</dbReference>
<dbReference type="PANTHER" id="PTHR11895">
    <property type="entry name" value="TRANSAMIDASE"/>
    <property type="match status" value="1"/>
</dbReference>
<evidence type="ECO:0000256" key="1">
    <source>
        <dbReference type="ARBA" id="ARBA00009199"/>
    </source>
</evidence>
<dbReference type="OrthoDB" id="5175573at2"/>
<dbReference type="PROSITE" id="PS00571">
    <property type="entry name" value="AMIDASES"/>
    <property type="match status" value="1"/>
</dbReference>
<dbReference type="EMBL" id="VUOB01000005">
    <property type="protein sequence ID" value="KAA2265721.1"/>
    <property type="molecule type" value="Genomic_DNA"/>
</dbReference>
<dbReference type="InterPro" id="IPR020556">
    <property type="entry name" value="Amidase_CS"/>
</dbReference>
<keyword evidence="3" id="KW-0378">Hydrolase</keyword>
<evidence type="ECO:0000313" key="3">
    <source>
        <dbReference type="EMBL" id="KAA2265721.1"/>
    </source>
</evidence>
<dbReference type="PANTHER" id="PTHR11895:SF7">
    <property type="entry name" value="GLUTAMYL-TRNA(GLN) AMIDOTRANSFERASE SUBUNIT A, MITOCHONDRIAL"/>
    <property type="match status" value="1"/>
</dbReference>
<evidence type="ECO:0000259" key="2">
    <source>
        <dbReference type="Pfam" id="PF01425"/>
    </source>
</evidence>
<dbReference type="InterPro" id="IPR000120">
    <property type="entry name" value="Amidase"/>
</dbReference>
<protein>
    <submittedName>
        <fullName evidence="3">Amidase</fullName>
        <ecNumber evidence="3">3.5.1.4</ecNumber>
    </submittedName>
</protein>
<gene>
    <name evidence="3" type="ORF">F0L68_03880</name>
</gene>
<keyword evidence="4" id="KW-1185">Reference proteome</keyword>
<dbReference type="InterPro" id="IPR036928">
    <property type="entry name" value="AS_sf"/>
</dbReference>
<reference evidence="3 4" key="2">
    <citation type="submission" date="2019-09" db="EMBL/GenBank/DDBJ databases">
        <authorList>
            <person name="Jin C."/>
        </authorList>
    </citation>
    <scope>NUCLEOTIDE SEQUENCE [LARGE SCALE GENOMIC DNA]</scope>
    <source>
        <strain evidence="3 4">AN110305</strain>
    </source>
</reference>
<dbReference type="AlphaFoldDB" id="A0A5B2XS74"/>
<accession>A0A5B2XS74</accession>
<dbReference type="RefSeq" id="WP_149848006.1">
    <property type="nucleotide sequence ID" value="NZ_VUOB01000005.1"/>
</dbReference>
<sequence>MNLTDVCFAGAAAQAALLRSGELSSRELVAECLRRIERYDQDLNSFRLVFADQARQAAHEADERRARGEDAPLLGVPVAVKEDLAIGGLPTTTGTEGVTRVEPVDGEVVRRLRAAGAVIVGRTRMPELGLWPFTQSPFAGTTRNPWSSEHSAGGSSGGSAAAVSAGLVGAAIGTDGAGSIRIPSASTGVFGLKPQRGRISLHPKGEVWDGLVAAGPITRHVQDWALVADQLWGGLPGDPVTAQAPRTSFAEAAATEPGRLRVVVSLRPWGVGVPVHPEVRDAVLDTASLLTDLGHEVVRADPGMREAAGQLNFSARYLHAAAVSAAELDRPDRLSRRTRQTVAMGRLLPRSLAGAVLRAGAGFAQHANRIFGRFDLLLTPVLTQPPMRSAQWEGRATVPTLLAASRYTAFLHLWNVAGNPAASVPAGHTASGLPLAVQLVGRQHDECTVLSLAAQLERVRPWADRRPPGFD</sequence>
<dbReference type="Proteomes" id="UP000323454">
    <property type="component" value="Unassembled WGS sequence"/>
</dbReference>
<feature type="domain" description="Amidase" evidence="2">
    <location>
        <begin position="27"/>
        <end position="450"/>
    </location>
</feature>
<dbReference type="SUPFAM" id="SSF75304">
    <property type="entry name" value="Amidase signature (AS) enzymes"/>
    <property type="match status" value="1"/>
</dbReference>
<dbReference type="NCBIfam" id="NF009119">
    <property type="entry name" value="PRK12470.1"/>
    <property type="match status" value="1"/>
</dbReference>
<organism evidence="3 4">
    <name type="scientific">Solihabitans fulvus</name>
    <dbReference type="NCBI Taxonomy" id="1892852"/>
    <lineage>
        <taxon>Bacteria</taxon>
        <taxon>Bacillati</taxon>
        <taxon>Actinomycetota</taxon>
        <taxon>Actinomycetes</taxon>
        <taxon>Pseudonocardiales</taxon>
        <taxon>Pseudonocardiaceae</taxon>
        <taxon>Solihabitans</taxon>
    </lineage>
</organism>
<dbReference type="EC" id="3.5.1.4" evidence="3"/>
<comment type="similarity">
    <text evidence="1">Belongs to the amidase family.</text>
</comment>